<evidence type="ECO:0000313" key="3">
    <source>
        <dbReference type="EMBL" id="ABQ31284.1"/>
    </source>
</evidence>
<dbReference type="Proteomes" id="UP000000245">
    <property type="component" value="Chromosome"/>
</dbReference>
<dbReference type="KEGG" id="acr:Acry_2085"/>
<dbReference type="RefSeq" id="WP_012039804.1">
    <property type="nucleotide sequence ID" value="NC_009484.1"/>
</dbReference>
<dbReference type="Gene3D" id="3.40.50.10610">
    <property type="entry name" value="ABC-type transport auxiliary lipoprotein component"/>
    <property type="match status" value="1"/>
</dbReference>
<dbReference type="Pfam" id="PF03886">
    <property type="entry name" value="ABC_trans_aux"/>
    <property type="match status" value="1"/>
</dbReference>
<name>A5G0A2_ACICJ</name>
<evidence type="ECO:0000259" key="2">
    <source>
        <dbReference type="Pfam" id="PF03886"/>
    </source>
</evidence>
<feature type="chain" id="PRO_5002681379" description="ABC-type transport auxiliary lipoprotein component domain-containing protein" evidence="1">
    <location>
        <begin position="20"/>
        <end position="184"/>
    </location>
</feature>
<accession>A5G0A2</accession>
<dbReference type="AlphaFoldDB" id="A5G0A2"/>
<keyword evidence="4" id="KW-1185">Reference proteome</keyword>
<dbReference type="PROSITE" id="PS51257">
    <property type="entry name" value="PROKAR_LIPOPROTEIN"/>
    <property type="match status" value="1"/>
</dbReference>
<sequence>MTRTIATLAMALTLGLAGCAGQRTIYLALSPTSGPTFHTRGAAIAVAHVLMPPTIDRIYLTTATGPNTRAVSRRARWTAPLAGQAQAILARDLARRLPERRVAMPGDPVPRAALLVHVEVTDFIPHPGHVELAADWRGVRAGKAVAAGRVRIAERCGGGAAAEAHAMSVALGRLADRIAARLSR</sequence>
<gene>
    <name evidence="3" type="ordered locus">Acry_2085</name>
</gene>
<reference evidence="3 4" key="1">
    <citation type="submission" date="2007-05" db="EMBL/GenBank/DDBJ databases">
        <title>Complete sequence of chromosome of Acidiphilium cryptum JF-5.</title>
        <authorList>
            <consortium name="US DOE Joint Genome Institute"/>
            <person name="Copeland A."/>
            <person name="Lucas S."/>
            <person name="Lapidus A."/>
            <person name="Barry K."/>
            <person name="Detter J.C."/>
            <person name="Glavina del Rio T."/>
            <person name="Hammon N."/>
            <person name="Israni S."/>
            <person name="Dalin E."/>
            <person name="Tice H."/>
            <person name="Pitluck S."/>
            <person name="Sims D."/>
            <person name="Brettin T."/>
            <person name="Bruce D."/>
            <person name="Han C."/>
            <person name="Schmutz J."/>
            <person name="Larimer F."/>
            <person name="Land M."/>
            <person name="Hauser L."/>
            <person name="Kyrpides N."/>
            <person name="Kim E."/>
            <person name="Magnuson T."/>
            <person name="Richardson P."/>
        </authorList>
    </citation>
    <scope>NUCLEOTIDE SEQUENCE [LARGE SCALE GENOMIC DNA]</scope>
    <source>
        <strain evidence="3 4">JF-5</strain>
    </source>
</reference>
<keyword evidence="1" id="KW-0732">Signal</keyword>
<dbReference type="InterPro" id="IPR005586">
    <property type="entry name" value="ABC_trans_aux"/>
</dbReference>
<evidence type="ECO:0000313" key="4">
    <source>
        <dbReference type="Proteomes" id="UP000000245"/>
    </source>
</evidence>
<feature type="signal peptide" evidence="1">
    <location>
        <begin position="1"/>
        <end position="19"/>
    </location>
</feature>
<dbReference type="STRING" id="349163.Acry_2085"/>
<dbReference type="EMBL" id="CP000697">
    <property type="protein sequence ID" value="ABQ31284.1"/>
    <property type="molecule type" value="Genomic_DNA"/>
</dbReference>
<feature type="domain" description="ABC-type transport auxiliary lipoprotein component" evidence="2">
    <location>
        <begin position="29"/>
        <end position="179"/>
    </location>
</feature>
<protein>
    <recommendedName>
        <fullName evidence="2">ABC-type transport auxiliary lipoprotein component domain-containing protein</fullName>
    </recommendedName>
</protein>
<proteinExistence type="predicted"/>
<organism evidence="3 4">
    <name type="scientific">Acidiphilium cryptum (strain JF-5)</name>
    <dbReference type="NCBI Taxonomy" id="349163"/>
    <lineage>
        <taxon>Bacteria</taxon>
        <taxon>Pseudomonadati</taxon>
        <taxon>Pseudomonadota</taxon>
        <taxon>Alphaproteobacteria</taxon>
        <taxon>Acetobacterales</taxon>
        <taxon>Acidocellaceae</taxon>
        <taxon>Acidiphilium</taxon>
    </lineage>
</organism>
<dbReference type="SUPFAM" id="SSF159594">
    <property type="entry name" value="XCC0632-like"/>
    <property type="match status" value="1"/>
</dbReference>
<dbReference type="HOGENOM" id="CLU_096001_2_1_5"/>
<evidence type="ECO:0000256" key="1">
    <source>
        <dbReference type="SAM" id="SignalP"/>
    </source>
</evidence>
<dbReference type="eggNOG" id="COG3009">
    <property type="taxonomic scope" value="Bacteria"/>
</dbReference>